<keyword evidence="7" id="KW-1133">Transmembrane helix</keyword>
<evidence type="ECO:0000259" key="8">
    <source>
        <dbReference type="PROSITE" id="PS50011"/>
    </source>
</evidence>
<dbReference type="PANTHER" id="PTHR43289:SF6">
    <property type="entry name" value="SERINE_THREONINE-PROTEIN KINASE NEKL-3"/>
    <property type="match status" value="1"/>
</dbReference>
<dbReference type="Proteomes" id="UP000460412">
    <property type="component" value="Unassembled WGS sequence"/>
</dbReference>
<proteinExistence type="predicted"/>
<protein>
    <recommendedName>
        <fullName evidence="1">non-specific serine/threonine protein kinase</fullName>
        <ecNumber evidence="1">2.7.11.1</ecNumber>
    </recommendedName>
</protein>
<keyword evidence="7" id="KW-0812">Transmembrane</keyword>
<feature type="binding site" evidence="6">
    <location>
        <position position="37"/>
    </location>
    <ligand>
        <name>ATP</name>
        <dbReference type="ChEBI" id="CHEBI:30616"/>
    </ligand>
</feature>
<evidence type="ECO:0000256" key="1">
    <source>
        <dbReference type="ARBA" id="ARBA00012513"/>
    </source>
</evidence>
<dbReference type="EC" id="2.7.11.1" evidence="1"/>
<evidence type="ECO:0000313" key="10">
    <source>
        <dbReference type="Proteomes" id="UP000460412"/>
    </source>
</evidence>
<feature type="domain" description="Protein kinase" evidence="8">
    <location>
        <begin position="8"/>
        <end position="336"/>
    </location>
</feature>
<dbReference type="GO" id="GO:0005524">
    <property type="term" value="F:ATP binding"/>
    <property type="evidence" value="ECO:0007669"/>
    <property type="project" value="UniProtKB-UniRule"/>
</dbReference>
<dbReference type="SUPFAM" id="SSF56112">
    <property type="entry name" value="Protein kinase-like (PK-like)"/>
    <property type="match status" value="1"/>
</dbReference>
<dbReference type="PANTHER" id="PTHR43289">
    <property type="entry name" value="MITOGEN-ACTIVATED PROTEIN KINASE KINASE KINASE 20-RELATED"/>
    <property type="match status" value="1"/>
</dbReference>
<accession>A0A7X3MDH6</accession>
<dbReference type="Gene3D" id="2.130.10.10">
    <property type="entry name" value="YVTN repeat-like/Quinoprotein amine dehydrogenase"/>
    <property type="match status" value="1"/>
</dbReference>
<organism evidence="9 10">
    <name type="scientific">Sporofaciens musculi</name>
    <dbReference type="NCBI Taxonomy" id="2681861"/>
    <lineage>
        <taxon>Bacteria</taxon>
        <taxon>Bacillati</taxon>
        <taxon>Bacillota</taxon>
        <taxon>Clostridia</taxon>
        <taxon>Lachnospirales</taxon>
        <taxon>Lachnospiraceae</taxon>
        <taxon>Sporofaciens</taxon>
    </lineage>
</organism>
<keyword evidence="5 6" id="KW-0067">ATP-binding</keyword>
<dbReference type="EMBL" id="WUQX01000001">
    <property type="protein sequence ID" value="MXP74414.1"/>
    <property type="molecule type" value="Genomic_DNA"/>
</dbReference>
<keyword evidence="3 6" id="KW-0547">Nucleotide-binding</keyword>
<evidence type="ECO:0000256" key="3">
    <source>
        <dbReference type="ARBA" id="ARBA00022741"/>
    </source>
</evidence>
<gene>
    <name evidence="9" type="ORF">GN277_02950</name>
</gene>
<keyword evidence="10" id="KW-1185">Reference proteome</keyword>
<reference evidence="9 10" key="1">
    <citation type="submission" date="2019-12" db="EMBL/GenBank/DDBJ databases">
        <title>Sporaefaciens musculi gen. nov., sp. nov., a novel bacterium isolated from the caecum of an obese mouse.</title>
        <authorList>
            <person name="Rasmussen T.S."/>
            <person name="Streidl T."/>
            <person name="Hitch T.C.A."/>
            <person name="Wortmann E."/>
            <person name="Deptula P."/>
            <person name="Hansen M."/>
            <person name="Nielsen D.S."/>
            <person name="Clavel T."/>
            <person name="Vogensen F.K."/>
        </authorList>
    </citation>
    <scope>NUCLEOTIDE SEQUENCE [LARGE SCALE GENOMIC DNA]</scope>
    <source>
        <strain evidence="9 10">WCA-9-b2</strain>
    </source>
</reference>
<feature type="transmembrane region" description="Helical" evidence="7">
    <location>
        <begin position="354"/>
        <end position="374"/>
    </location>
</feature>
<dbReference type="PROSITE" id="PS00107">
    <property type="entry name" value="PROTEIN_KINASE_ATP"/>
    <property type="match status" value="1"/>
</dbReference>
<dbReference type="InterPro" id="IPR011009">
    <property type="entry name" value="Kinase-like_dom_sf"/>
</dbReference>
<dbReference type="Pfam" id="PF00069">
    <property type="entry name" value="Pkinase"/>
    <property type="match status" value="1"/>
</dbReference>
<sequence length="983" mass="109661">MSQMDSTYKIIRKLGSGSGGNVYLAEHLRLNKKVVLKAYKSRITASQELVRREVDILKELSHPHIPRVYDFFIEDGNIYTAMDFIEGESLDKALKRGEVFSQAQIIRWAIQLLDALAYLHTPIHGEPPKGYVHSDIKPANLMRTPNGDICLIDFNISGALGEKNVIGFSAGYASPEHYGQDFSSAYAGDDLTQTMPAEEETDLTQTMLSEEETDLTQTMLSEGGLTATEDTEALTMAGEFDGSLSGAPSGTPGYYHSAGISERRLITPDVRSDIYSVGATLYHLLSGKRPKKNATEVERLSEEHFNPQIVRIISKAMNPNRDLRYQTAQEMKRDFLNLRENDPRIRRWKRRRRAAAILFPTFFVIGGLLAFIGLKRIQMMENWLKRTEYSQAALERGDVEEALEDALQVISESSEQWLPQYVPGIQKVLTESLGVYDLSDSYKIYRTIELPSSPIYMEISPTGKTGAALCGQTVVVFDTENTEILAELPTDSSPISQIKYLNNDTLIYAGNSGMTAYDIKAGRDLWKGDKATAISVSADGKCVAGIFDGDSSATVYDAETGEVKQRIDFGGRCQNIGIKDNLFALNHDGALLGVSFEDGSLQIFSLKGPENDLVIYGKDSGYTHFEGGFSEKYFAFLAAGKEKSVFAVIDTEKGEEAGGFRSENAFGLQADGSGVYVQSENILVKINPVTGEQIPVVTMGEDILRFVVSGEDTVVTSDKEITFFDKNARQTSCYKKEYQSDLVCMANGTAVIGSMDRPILRIMQYEENPKAERFTYDPEYDHREARVSSDGETVMLFSYQNFRIYDREGTVLKEVMLPDSKHVLDQQFIREDGMSYLEVTYDNGKADIYSAKDGALLREESAEMSAENLDEEFLVDNLRIESPLHGTPTVYDVKTGKELARLKKDTYLTYVEKAGDYIVAQYITADGYRSGQLLNKKCEVLAELPHLCDVIGDKLIFDYPSGSVRESGIYNVDELIRMANEFR</sequence>
<dbReference type="RefSeq" id="WP_159749699.1">
    <property type="nucleotide sequence ID" value="NZ_WUQX01000001.1"/>
</dbReference>
<evidence type="ECO:0000256" key="5">
    <source>
        <dbReference type="ARBA" id="ARBA00022840"/>
    </source>
</evidence>
<evidence type="ECO:0000313" key="9">
    <source>
        <dbReference type="EMBL" id="MXP74414.1"/>
    </source>
</evidence>
<keyword evidence="4 9" id="KW-0418">Kinase</keyword>
<dbReference type="InterPro" id="IPR015943">
    <property type="entry name" value="WD40/YVTN_repeat-like_dom_sf"/>
</dbReference>
<dbReference type="CDD" id="cd14014">
    <property type="entry name" value="STKc_PknB_like"/>
    <property type="match status" value="1"/>
</dbReference>
<dbReference type="InterPro" id="IPR011044">
    <property type="entry name" value="Quino_amine_DH_bsu"/>
</dbReference>
<keyword evidence="2" id="KW-0808">Transferase</keyword>
<dbReference type="PROSITE" id="PS50011">
    <property type="entry name" value="PROTEIN_KINASE_DOM"/>
    <property type="match status" value="1"/>
</dbReference>
<dbReference type="GO" id="GO:0004674">
    <property type="term" value="F:protein serine/threonine kinase activity"/>
    <property type="evidence" value="ECO:0007669"/>
    <property type="project" value="UniProtKB-EC"/>
</dbReference>
<dbReference type="Gene3D" id="1.10.510.10">
    <property type="entry name" value="Transferase(Phosphotransferase) domain 1"/>
    <property type="match status" value="2"/>
</dbReference>
<comment type="caution">
    <text evidence="9">The sequence shown here is derived from an EMBL/GenBank/DDBJ whole genome shotgun (WGS) entry which is preliminary data.</text>
</comment>
<dbReference type="SUPFAM" id="SSF50969">
    <property type="entry name" value="YVTN repeat-like/Quinoprotein amine dehydrogenase"/>
    <property type="match status" value="2"/>
</dbReference>
<keyword evidence="7" id="KW-0472">Membrane</keyword>
<evidence type="ECO:0000256" key="4">
    <source>
        <dbReference type="ARBA" id="ARBA00022777"/>
    </source>
</evidence>
<name>A0A7X3MDH6_9FIRM</name>
<evidence type="ECO:0000256" key="6">
    <source>
        <dbReference type="PROSITE-ProRule" id="PRU10141"/>
    </source>
</evidence>
<dbReference type="InterPro" id="IPR000719">
    <property type="entry name" value="Prot_kinase_dom"/>
</dbReference>
<dbReference type="AlphaFoldDB" id="A0A7X3MDH6"/>
<dbReference type="SMART" id="SM00220">
    <property type="entry name" value="S_TKc"/>
    <property type="match status" value="1"/>
</dbReference>
<evidence type="ECO:0000256" key="2">
    <source>
        <dbReference type="ARBA" id="ARBA00022679"/>
    </source>
</evidence>
<dbReference type="InterPro" id="IPR017441">
    <property type="entry name" value="Protein_kinase_ATP_BS"/>
</dbReference>
<evidence type="ECO:0000256" key="7">
    <source>
        <dbReference type="SAM" id="Phobius"/>
    </source>
</evidence>